<name>A0A1E3BRZ8_ASPCR</name>
<proteinExistence type="predicted"/>
<dbReference type="OrthoDB" id="4367324at2759"/>
<dbReference type="VEuPathDB" id="FungiDB:SI65_01331"/>
<dbReference type="Proteomes" id="UP000094569">
    <property type="component" value="Unassembled WGS sequence"/>
</dbReference>
<reference evidence="1 2" key="1">
    <citation type="journal article" date="2016" name="BMC Genomics">
        <title>Comparative genomic and transcriptomic analyses of the Fuzhuan brick tea-fermentation fungus Aspergillus cristatus.</title>
        <authorList>
            <person name="Ge Y."/>
            <person name="Wang Y."/>
            <person name="Liu Y."/>
            <person name="Tan Y."/>
            <person name="Ren X."/>
            <person name="Zhang X."/>
            <person name="Hyde K.D."/>
            <person name="Liu Y."/>
            <person name="Liu Z."/>
        </authorList>
    </citation>
    <scope>NUCLEOTIDE SEQUENCE [LARGE SCALE GENOMIC DNA]</scope>
    <source>
        <strain evidence="1 2">GZAAS20.1005</strain>
    </source>
</reference>
<protein>
    <submittedName>
        <fullName evidence="1">Uncharacterized protein</fullName>
    </submittedName>
</protein>
<dbReference type="EMBL" id="JXNT01000001">
    <property type="protein sequence ID" value="ODM23742.1"/>
    <property type="molecule type" value="Genomic_DNA"/>
</dbReference>
<dbReference type="STRING" id="573508.A0A1E3BRZ8"/>
<gene>
    <name evidence="1" type="ORF">SI65_01331</name>
</gene>
<keyword evidence="2" id="KW-1185">Reference proteome</keyword>
<sequence>MATQPLLHYLSVPLPTIGQQDTVPGRNTMNLRYGPDDISEVVPWPEFSYDTIIHRYGVVLNQQQIRPDPFDFPPRPIRDEPMFTLRCSNLIFDRIRRALHVTFQFLRPQLNILRLSEVSLDGGSSAEIIDQFRPDTAFSVIGGSYATNPNRAPGDLKVSWKWHSSMHFERNPALRTEYFQVLAQVNFYMMQHGARHGAILTDKEFVAVKRLDANGRIAVSESILWSGGGEGRLSVLMGLWYLGMLSAEDENWALQ</sequence>
<accession>A0A1E3BRZ8</accession>
<evidence type="ECO:0000313" key="1">
    <source>
        <dbReference type="EMBL" id="ODM23742.1"/>
    </source>
</evidence>
<organism evidence="1 2">
    <name type="scientific">Aspergillus cristatus</name>
    <name type="common">Chinese Fuzhuan brick tea-fermentation fungus</name>
    <name type="synonym">Eurotium cristatum</name>
    <dbReference type="NCBI Taxonomy" id="573508"/>
    <lineage>
        <taxon>Eukaryota</taxon>
        <taxon>Fungi</taxon>
        <taxon>Dikarya</taxon>
        <taxon>Ascomycota</taxon>
        <taxon>Pezizomycotina</taxon>
        <taxon>Eurotiomycetes</taxon>
        <taxon>Eurotiomycetidae</taxon>
        <taxon>Eurotiales</taxon>
        <taxon>Aspergillaceae</taxon>
        <taxon>Aspergillus</taxon>
        <taxon>Aspergillus subgen. Aspergillus</taxon>
    </lineage>
</organism>
<evidence type="ECO:0000313" key="2">
    <source>
        <dbReference type="Proteomes" id="UP000094569"/>
    </source>
</evidence>
<comment type="caution">
    <text evidence="1">The sequence shown here is derived from an EMBL/GenBank/DDBJ whole genome shotgun (WGS) entry which is preliminary data.</text>
</comment>
<dbReference type="AlphaFoldDB" id="A0A1E3BRZ8"/>